<proteinExistence type="predicted"/>
<evidence type="ECO:0000313" key="2">
    <source>
        <dbReference type="Proteomes" id="UP001500190"/>
    </source>
</evidence>
<keyword evidence="2" id="KW-1185">Reference proteome</keyword>
<organism evidence="1 2">
    <name type="scientific">Kribbella karoonensis</name>
    <dbReference type="NCBI Taxonomy" id="324851"/>
    <lineage>
        <taxon>Bacteria</taxon>
        <taxon>Bacillati</taxon>
        <taxon>Actinomycetota</taxon>
        <taxon>Actinomycetes</taxon>
        <taxon>Propionibacteriales</taxon>
        <taxon>Kribbellaceae</taxon>
        <taxon>Kribbella</taxon>
    </lineage>
</organism>
<dbReference type="Proteomes" id="UP001500190">
    <property type="component" value="Unassembled WGS sequence"/>
</dbReference>
<dbReference type="EMBL" id="BAAAND010000006">
    <property type="protein sequence ID" value="GAA1589824.1"/>
    <property type="molecule type" value="Genomic_DNA"/>
</dbReference>
<protein>
    <submittedName>
        <fullName evidence="1">Uncharacterized protein</fullName>
    </submittedName>
</protein>
<reference evidence="1 2" key="1">
    <citation type="journal article" date="2019" name="Int. J. Syst. Evol. Microbiol.">
        <title>The Global Catalogue of Microorganisms (GCM) 10K type strain sequencing project: providing services to taxonomists for standard genome sequencing and annotation.</title>
        <authorList>
            <consortium name="The Broad Institute Genomics Platform"/>
            <consortium name="The Broad Institute Genome Sequencing Center for Infectious Disease"/>
            <person name="Wu L."/>
            <person name="Ma J."/>
        </authorList>
    </citation>
    <scope>NUCLEOTIDE SEQUENCE [LARGE SCALE GENOMIC DNA]</scope>
    <source>
        <strain evidence="1 2">JCM 14304</strain>
    </source>
</reference>
<evidence type="ECO:0000313" key="1">
    <source>
        <dbReference type="EMBL" id="GAA1589824.1"/>
    </source>
</evidence>
<comment type="caution">
    <text evidence="1">The sequence shown here is derived from an EMBL/GenBank/DDBJ whole genome shotgun (WGS) entry which is preliminary data.</text>
</comment>
<gene>
    <name evidence="1" type="ORF">GCM10009742_40500</name>
</gene>
<name>A0ABN2DY81_9ACTN</name>
<sequence length="73" mass="7931">MQPSISISVGITSSRNCAMPASMDVGAAVIVVERAYTIHPLTLRAAPRRRRRFETHTAPLLPTWQCPTQAAGD</sequence>
<accession>A0ABN2DY81</accession>